<keyword evidence="2" id="KW-1185">Reference proteome</keyword>
<gene>
    <name evidence="1" type="ORF">M413DRAFT_445686</name>
</gene>
<dbReference type="AlphaFoldDB" id="A0A0C3BWC2"/>
<proteinExistence type="predicted"/>
<reference evidence="2" key="2">
    <citation type="submission" date="2015-01" db="EMBL/GenBank/DDBJ databases">
        <title>Evolutionary Origins and Diversification of the Mycorrhizal Mutualists.</title>
        <authorList>
            <consortium name="DOE Joint Genome Institute"/>
            <consortium name="Mycorrhizal Genomics Consortium"/>
            <person name="Kohler A."/>
            <person name="Kuo A."/>
            <person name="Nagy L.G."/>
            <person name="Floudas D."/>
            <person name="Copeland A."/>
            <person name="Barry K.W."/>
            <person name="Cichocki N."/>
            <person name="Veneault-Fourrey C."/>
            <person name="LaButti K."/>
            <person name="Lindquist E.A."/>
            <person name="Lipzen A."/>
            <person name="Lundell T."/>
            <person name="Morin E."/>
            <person name="Murat C."/>
            <person name="Riley R."/>
            <person name="Ohm R."/>
            <person name="Sun H."/>
            <person name="Tunlid A."/>
            <person name="Henrissat B."/>
            <person name="Grigoriev I.V."/>
            <person name="Hibbett D.S."/>
            <person name="Martin F."/>
        </authorList>
    </citation>
    <scope>NUCLEOTIDE SEQUENCE [LARGE SCALE GENOMIC DNA]</scope>
    <source>
        <strain evidence="2">h7</strain>
    </source>
</reference>
<reference evidence="1 2" key="1">
    <citation type="submission" date="2014-04" db="EMBL/GenBank/DDBJ databases">
        <authorList>
            <consortium name="DOE Joint Genome Institute"/>
            <person name="Kuo A."/>
            <person name="Gay G."/>
            <person name="Dore J."/>
            <person name="Kohler A."/>
            <person name="Nagy L.G."/>
            <person name="Floudas D."/>
            <person name="Copeland A."/>
            <person name="Barry K.W."/>
            <person name="Cichocki N."/>
            <person name="Veneault-Fourrey C."/>
            <person name="LaButti K."/>
            <person name="Lindquist E.A."/>
            <person name="Lipzen A."/>
            <person name="Lundell T."/>
            <person name="Morin E."/>
            <person name="Murat C."/>
            <person name="Sun H."/>
            <person name="Tunlid A."/>
            <person name="Henrissat B."/>
            <person name="Grigoriev I.V."/>
            <person name="Hibbett D.S."/>
            <person name="Martin F."/>
            <person name="Nordberg H.P."/>
            <person name="Cantor M.N."/>
            <person name="Hua S.X."/>
        </authorList>
    </citation>
    <scope>NUCLEOTIDE SEQUENCE [LARGE SCALE GENOMIC DNA]</scope>
    <source>
        <strain evidence="2">h7</strain>
    </source>
</reference>
<name>A0A0C3BWC2_HEBCY</name>
<organism evidence="1 2">
    <name type="scientific">Hebeloma cylindrosporum</name>
    <dbReference type="NCBI Taxonomy" id="76867"/>
    <lineage>
        <taxon>Eukaryota</taxon>
        <taxon>Fungi</taxon>
        <taxon>Dikarya</taxon>
        <taxon>Basidiomycota</taxon>
        <taxon>Agaricomycotina</taxon>
        <taxon>Agaricomycetes</taxon>
        <taxon>Agaricomycetidae</taxon>
        <taxon>Agaricales</taxon>
        <taxon>Agaricineae</taxon>
        <taxon>Hymenogastraceae</taxon>
        <taxon>Hebeloma</taxon>
    </lineage>
</organism>
<dbReference type="HOGENOM" id="CLU_2469334_0_0_1"/>
<accession>A0A0C3BWC2</accession>
<dbReference type="Proteomes" id="UP000053424">
    <property type="component" value="Unassembled WGS sequence"/>
</dbReference>
<sequence>MDEIAGRQCSQEEKKLTMLFIANACRIFRLNAEGRDYLIFPKEPQIIIDVDPGAEDVMVEDEEDRAYSKYIQKWSRKLKKEISPMRRG</sequence>
<evidence type="ECO:0000313" key="2">
    <source>
        <dbReference type="Proteomes" id="UP000053424"/>
    </source>
</evidence>
<dbReference type="EMBL" id="KN831781">
    <property type="protein sequence ID" value="KIM40915.1"/>
    <property type="molecule type" value="Genomic_DNA"/>
</dbReference>
<evidence type="ECO:0000313" key="1">
    <source>
        <dbReference type="EMBL" id="KIM40915.1"/>
    </source>
</evidence>
<protein>
    <submittedName>
        <fullName evidence="1">Uncharacterized protein</fullName>
    </submittedName>
</protein>